<accession>A0A067NLT9</accession>
<dbReference type="PANTHER" id="PTHR47466:SF1">
    <property type="entry name" value="METALLOPROTEASE MEP1 (AFU_ORTHOLOGUE AFUA_1G07730)-RELATED"/>
    <property type="match status" value="1"/>
</dbReference>
<evidence type="ECO:0000256" key="2">
    <source>
        <dbReference type="ARBA" id="ARBA00022670"/>
    </source>
</evidence>
<dbReference type="GO" id="GO:0046872">
    <property type="term" value="F:metal ion binding"/>
    <property type="evidence" value="ECO:0007669"/>
    <property type="project" value="UniProtKB-KW"/>
</dbReference>
<evidence type="ECO:0000256" key="5">
    <source>
        <dbReference type="ARBA" id="ARBA00022801"/>
    </source>
</evidence>
<dbReference type="GO" id="GO:0006508">
    <property type="term" value="P:proteolysis"/>
    <property type="evidence" value="ECO:0007669"/>
    <property type="project" value="UniProtKB-KW"/>
</dbReference>
<organism evidence="12 13">
    <name type="scientific">Pleurotus ostreatus (strain PC15)</name>
    <name type="common">Oyster mushroom</name>
    <dbReference type="NCBI Taxonomy" id="1137138"/>
    <lineage>
        <taxon>Eukaryota</taxon>
        <taxon>Fungi</taxon>
        <taxon>Dikarya</taxon>
        <taxon>Basidiomycota</taxon>
        <taxon>Agaricomycotina</taxon>
        <taxon>Agaricomycetes</taxon>
        <taxon>Agaricomycetidae</taxon>
        <taxon>Agaricales</taxon>
        <taxon>Pleurotineae</taxon>
        <taxon>Pleurotaceae</taxon>
        <taxon>Pleurotus</taxon>
    </lineage>
</organism>
<dbReference type="InterPro" id="IPR008754">
    <property type="entry name" value="Peptidase_M43"/>
</dbReference>
<protein>
    <recommendedName>
        <fullName evidence="11">Peptidase M43 pregnancy-associated plasma-A domain-containing protein</fullName>
    </recommendedName>
</protein>
<evidence type="ECO:0000313" key="12">
    <source>
        <dbReference type="EMBL" id="KDQ29053.1"/>
    </source>
</evidence>
<evidence type="ECO:0000259" key="11">
    <source>
        <dbReference type="Pfam" id="PF05572"/>
    </source>
</evidence>
<dbReference type="MEROPS" id="M43.008"/>
<proteinExistence type="inferred from homology"/>
<dbReference type="EMBL" id="KL198007">
    <property type="protein sequence ID" value="KDQ29053.1"/>
    <property type="molecule type" value="Genomic_DNA"/>
</dbReference>
<evidence type="ECO:0000256" key="7">
    <source>
        <dbReference type="ARBA" id="ARBA00023049"/>
    </source>
</evidence>
<keyword evidence="2" id="KW-0645">Protease</keyword>
<dbReference type="CDD" id="cd04275">
    <property type="entry name" value="ZnMc_pappalysin_like"/>
    <property type="match status" value="2"/>
</dbReference>
<name>A0A067NLT9_PLEO1</name>
<keyword evidence="3" id="KW-0479">Metal-binding</keyword>
<feature type="chain" id="PRO_5001642371" description="Peptidase M43 pregnancy-associated plasma-A domain-containing protein" evidence="10">
    <location>
        <begin position="18"/>
        <end position="541"/>
    </location>
</feature>
<feature type="domain" description="Peptidase M43 pregnancy-associated plasma-A" evidence="11">
    <location>
        <begin position="188"/>
        <end position="278"/>
    </location>
</feature>
<evidence type="ECO:0000256" key="4">
    <source>
        <dbReference type="ARBA" id="ARBA00022729"/>
    </source>
</evidence>
<dbReference type="Pfam" id="PF05572">
    <property type="entry name" value="Peptidase_M43"/>
    <property type="match status" value="2"/>
</dbReference>
<feature type="region of interest" description="Disordered" evidence="9">
    <location>
        <begin position="475"/>
        <end position="498"/>
    </location>
</feature>
<evidence type="ECO:0000256" key="9">
    <source>
        <dbReference type="SAM" id="MobiDB-lite"/>
    </source>
</evidence>
<dbReference type="Proteomes" id="UP000027073">
    <property type="component" value="Unassembled WGS sequence"/>
</dbReference>
<gene>
    <name evidence="12" type="ORF">PLEOSDRAFT_1092788</name>
</gene>
<comment type="similarity">
    <text evidence="1">Belongs to the peptidase M43B family.</text>
</comment>
<evidence type="ECO:0000256" key="8">
    <source>
        <dbReference type="ARBA" id="ARBA00023157"/>
    </source>
</evidence>
<keyword evidence="7" id="KW-0482">Metalloprotease</keyword>
<dbReference type="InterPro" id="IPR024079">
    <property type="entry name" value="MetalloPept_cat_dom_sf"/>
</dbReference>
<sequence>MLLSFVFAALSASSVLATPLLNVTAPRACGTVISQEKIVEAEAHFQANKVSPNSTFGALAATVPIYFHVISSGSAVSQGNIPDSQIASQITVMNRAYASAGITWTLAGTTRTTNANWFNTAGPGASAQTSMKSSLRQGGANALNVYTVGFNSGAGAGLLGYSTFPSDYSRNPTDDGVVMLFSSVPGGSTTNYNLGQTLTHEAGHWVGLYHTFQGGCSSSGDMVDDTPPEASPASGCPTGRDTCSGGGVDPIHNFMDYSYDSCMTEFTPGQVTRMRSQLATYLLRCGSEPSAEKVAAAEKSFTANRVSAAARGASYKMAPINVYFHVIQKSDAPEGGNVPDSQLKEQIDIMNKDYSSAGISFALANTTRTTNEKWFSRASPNAAEQTEMKEALRQGDEKDLNVYTVGFEEGDAKGLLGYATFPSDAKTELKDDGVVILFSTLPGGATENFNKGRTLTHEAGHWTGLYHTFQGGCNGEGDQVEDTPPEGEPASGCPKGADTCPKDGLDSITNYMNYSYDSCMDQFTEGQVTRLKDQLATYRNM</sequence>
<dbReference type="PANTHER" id="PTHR47466">
    <property type="match status" value="1"/>
</dbReference>
<dbReference type="SUPFAM" id="SSF55486">
    <property type="entry name" value="Metalloproteases ('zincins'), catalytic domain"/>
    <property type="match status" value="2"/>
</dbReference>
<evidence type="ECO:0000256" key="1">
    <source>
        <dbReference type="ARBA" id="ARBA00008721"/>
    </source>
</evidence>
<feature type="region of interest" description="Disordered" evidence="9">
    <location>
        <begin position="219"/>
        <end position="239"/>
    </location>
</feature>
<evidence type="ECO:0000313" key="13">
    <source>
        <dbReference type="Proteomes" id="UP000027073"/>
    </source>
</evidence>
<feature type="domain" description="Peptidase M43 pregnancy-associated plasma-A" evidence="11">
    <location>
        <begin position="396"/>
        <end position="535"/>
    </location>
</feature>
<evidence type="ECO:0000256" key="6">
    <source>
        <dbReference type="ARBA" id="ARBA00022833"/>
    </source>
</evidence>
<dbReference type="GO" id="GO:0008237">
    <property type="term" value="F:metallopeptidase activity"/>
    <property type="evidence" value="ECO:0007669"/>
    <property type="project" value="UniProtKB-KW"/>
</dbReference>
<evidence type="ECO:0000256" key="3">
    <source>
        <dbReference type="ARBA" id="ARBA00022723"/>
    </source>
</evidence>
<evidence type="ECO:0000256" key="10">
    <source>
        <dbReference type="SAM" id="SignalP"/>
    </source>
</evidence>
<dbReference type="HOGENOM" id="CLU_503544_0_0_1"/>
<dbReference type="Gene3D" id="3.40.390.10">
    <property type="entry name" value="Collagenase (Catalytic Domain)"/>
    <property type="match status" value="2"/>
</dbReference>
<keyword evidence="5" id="KW-0378">Hydrolase</keyword>
<keyword evidence="8" id="KW-1015">Disulfide bond</keyword>
<reference evidence="13" key="1">
    <citation type="journal article" date="2014" name="Proc. Natl. Acad. Sci. U.S.A.">
        <title>Extensive sampling of basidiomycete genomes demonstrates inadequacy of the white-rot/brown-rot paradigm for wood decay fungi.</title>
        <authorList>
            <person name="Riley R."/>
            <person name="Salamov A.A."/>
            <person name="Brown D.W."/>
            <person name="Nagy L.G."/>
            <person name="Floudas D."/>
            <person name="Held B.W."/>
            <person name="Levasseur A."/>
            <person name="Lombard V."/>
            <person name="Morin E."/>
            <person name="Otillar R."/>
            <person name="Lindquist E.A."/>
            <person name="Sun H."/>
            <person name="LaButti K.M."/>
            <person name="Schmutz J."/>
            <person name="Jabbour D."/>
            <person name="Luo H."/>
            <person name="Baker S.E."/>
            <person name="Pisabarro A.G."/>
            <person name="Walton J.D."/>
            <person name="Blanchette R.A."/>
            <person name="Henrissat B."/>
            <person name="Martin F."/>
            <person name="Cullen D."/>
            <person name="Hibbett D.S."/>
            <person name="Grigoriev I.V."/>
        </authorList>
    </citation>
    <scope>NUCLEOTIDE SEQUENCE [LARGE SCALE GENOMIC DNA]</scope>
    <source>
        <strain evidence="13">PC15</strain>
    </source>
</reference>
<feature type="signal peptide" evidence="10">
    <location>
        <begin position="1"/>
        <end position="17"/>
    </location>
</feature>
<dbReference type="InParanoid" id="A0A067NLT9"/>
<keyword evidence="4 10" id="KW-0732">Signal</keyword>
<dbReference type="AlphaFoldDB" id="A0A067NLT9"/>
<dbReference type="OrthoDB" id="536211at2759"/>
<keyword evidence="6" id="KW-0862">Zinc</keyword>
<dbReference type="VEuPathDB" id="FungiDB:PLEOSDRAFT_1092788"/>